<proteinExistence type="predicted"/>
<sequence length="139" mass="16001">MGNSQSVTKINFEDVQFAINTKQYILINTLGDGDQDCLIHGTINAMQEVDLFTNLIKKDNKNIRIIVYGRNCADDKLSTKVKQLADLGFYNVYVYVGGLFEWMLLQDIYGSKEFPTTKKEVDFLKYNSKKRLNVNLMLE</sequence>
<protein>
    <recommendedName>
        <fullName evidence="1">Rhodanese domain-containing protein</fullName>
    </recommendedName>
</protein>
<feature type="domain" description="Rhodanese" evidence="1">
    <location>
        <begin position="60"/>
        <end position="107"/>
    </location>
</feature>
<dbReference type="InterPro" id="IPR036873">
    <property type="entry name" value="Rhodanese-like_dom_sf"/>
</dbReference>
<dbReference type="InterPro" id="IPR001763">
    <property type="entry name" value="Rhodanese-like_dom"/>
</dbReference>
<dbReference type="SUPFAM" id="SSF52821">
    <property type="entry name" value="Rhodanese/Cell cycle control phosphatase"/>
    <property type="match status" value="1"/>
</dbReference>
<name>A0A6C0E540_9ZZZZ</name>
<evidence type="ECO:0000313" key="2">
    <source>
        <dbReference type="EMBL" id="QHT23832.1"/>
    </source>
</evidence>
<dbReference type="EMBL" id="MN739735">
    <property type="protein sequence ID" value="QHT23832.1"/>
    <property type="molecule type" value="Genomic_DNA"/>
</dbReference>
<dbReference type="Gene3D" id="3.40.250.10">
    <property type="entry name" value="Rhodanese-like domain"/>
    <property type="match status" value="1"/>
</dbReference>
<organism evidence="2">
    <name type="scientific">viral metagenome</name>
    <dbReference type="NCBI Taxonomy" id="1070528"/>
    <lineage>
        <taxon>unclassified sequences</taxon>
        <taxon>metagenomes</taxon>
        <taxon>organismal metagenomes</taxon>
    </lineage>
</organism>
<evidence type="ECO:0000259" key="1">
    <source>
        <dbReference type="PROSITE" id="PS50206"/>
    </source>
</evidence>
<dbReference type="AlphaFoldDB" id="A0A6C0E540"/>
<dbReference type="CDD" id="cd00158">
    <property type="entry name" value="RHOD"/>
    <property type="match status" value="1"/>
</dbReference>
<dbReference type="PROSITE" id="PS50206">
    <property type="entry name" value="RHODANESE_3"/>
    <property type="match status" value="1"/>
</dbReference>
<accession>A0A6C0E540</accession>
<dbReference type="Pfam" id="PF00581">
    <property type="entry name" value="Rhodanese"/>
    <property type="match status" value="1"/>
</dbReference>
<reference evidence="2" key="1">
    <citation type="journal article" date="2020" name="Nature">
        <title>Giant virus diversity and host interactions through global metagenomics.</title>
        <authorList>
            <person name="Schulz F."/>
            <person name="Roux S."/>
            <person name="Paez-Espino D."/>
            <person name="Jungbluth S."/>
            <person name="Walsh D.A."/>
            <person name="Denef V.J."/>
            <person name="McMahon K.D."/>
            <person name="Konstantinidis K.T."/>
            <person name="Eloe-Fadrosh E.A."/>
            <person name="Kyrpides N.C."/>
            <person name="Woyke T."/>
        </authorList>
    </citation>
    <scope>NUCLEOTIDE SEQUENCE</scope>
    <source>
        <strain evidence="2">GVMAG-M-3300023179-132</strain>
    </source>
</reference>